<reference evidence="2 4" key="3">
    <citation type="journal article" date="2015" name="BMC Genomics">
        <title>The completed genome sequence of the pathogenic ascomycete fungus Fusarium graminearum.</title>
        <authorList>
            <person name="King R."/>
            <person name="Urban M."/>
            <person name="Hammond-Kosack M.C."/>
            <person name="Hassani-Pak K."/>
            <person name="Hammond-Kosack K.E."/>
        </authorList>
    </citation>
    <scope>NUCLEOTIDE SEQUENCE [LARGE SCALE GENOMIC DNA]</scope>
    <source>
        <strain evidence="4">ATCC MYA-4620 / CBS 123657 / FGSC 9075 / NRRL 31084 / PH-1</strain>
        <strain evidence="2">PH-1</strain>
    </source>
</reference>
<evidence type="ECO:0000256" key="1">
    <source>
        <dbReference type="SAM" id="MobiDB-lite"/>
    </source>
</evidence>
<evidence type="ECO:0000313" key="3">
    <source>
        <dbReference type="EnsemblFungi" id="CEF79797"/>
    </source>
</evidence>
<dbReference type="RefSeq" id="XP_011323088.1">
    <property type="nucleotide sequence ID" value="XM_011324786.1"/>
</dbReference>
<evidence type="ECO:0000313" key="2">
    <source>
        <dbReference type="EMBL" id="CEF79797.1"/>
    </source>
</evidence>
<dbReference type="VEuPathDB" id="FungiDB:FGRAMPH1_01G15995"/>
<feature type="region of interest" description="Disordered" evidence="1">
    <location>
        <begin position="370"/>
        <end position="393"/>
    </location>
</feature>
<proteinExistence type="predicted"/>
<protein>
    <submittedName>
        <fullName evidence="2">Chromosome 2, complete genome</fullName>
    </submittedName>
</protein>
<dbReference type="InParanoid" id="I1S3Y8"/>
<accession>I1S3Y8</accession>
<sequence>MPTKDVLLGMRKFNNFNCNAEQYTVTVIVGVGQHWLDVWIRLLPGSPVYANVRQRGDLSPLSQMLSGIPVFEAVPSWFVRAVPALSRYITLDQDHGCKARFRVMSPPGGGNSNVSYYLDHDPNKIVTSPHLNRLHVASIFQPETHQALAILGYENSRDGKANFATEYNAQFIIAEWSVIAPFDKEVCLTFLNSKIEPESSFDHASKNQGEFVPVMSDSSDYQYWRIVKTDAGERHIKPGDNIRLCWDFRDQTVGWRDFTQDVFGRREVRRPSDVPNPLFIKIPRLGVPDLGPFQFLGSRYNGYEIDGPLHMSAEREDYAERNVKVHINGNDGVSPCRLQHLQLRIDSVGQGGRGDTEDYLLKMVGVADSGKTQKTPVTDTNKSPSPPAPPQQGFHIWLHQAALLFGL</sequence>
<accession>A0A098DMX9</accession>
<name>I1S3Y8_GIBZE</name>
<keyword evidence="4" id="KW-1185">Reference proteome</keyword>
<reference evidence="3" key="4">
    <citation type="submission" date="2017-01" db="UniProtKB">
        <authorList>
            <consortium name="EnsemblFungi"/>
        </authorList>
    </citation>
    <scope>IDENTIFICATION</scope>
    <source>
        <strain evidence="3">PH-1 / ATCC MYA-4620 / FGSC 9075 / NRRL 31084</strain>
    </source>
</reference>
<reference evidence="3 4" key="2">
    <citation type="journal article" date="2010" name="Nature">
        <title>Comparative genomics reveals mobile pathogenicity chromosomes in Fusarium.</title>
        <authorList>
            <person name="Ma L.J."/>
            <person name="van der Does H.C."/>
            <person name="Borkovich K.A."/>
            <person name="Coleman J.J."/>
            <person name="Daboussi M.J."/>
            <person name="Di Pietro A."/>
            <person name="Dufresne M."/>
            <person name="Freitag M."/>
            <person name="Grabherr M."/>
            <person name="Henrissat B."/>
            <person name="Houterman P.M."/>
            <person name="Kang S."/>
            <person name="Shim W.B."/>
            <person name="Woloshuk C."/>
            <person name="Xie X."/>
            <person name="Xu J.R."/>
            <person name="Antoniw J."/>
            <person name="Baker S.E."/>
            <person name="Bluhm B.H."/>
            <person name="Breakspear A."/>
            <person name="Brown D.W."/>
            <person name="Butchko R.A."/>
            <person name="Chapman S."/>
            <person name="Coulson R."/>
            <person name="Coutinho P.M."/>
            <person name="Danchin E.G."/>
            <person name="Diener A."/>
            <person name="Gale L.R."/>
            <person name="Gardiner D.M."/>
            <person name="Goff S."/>
            <person name="Hammond-Kosack K.E."/>
            <person name="Hilburn K."/>
            <person name="Hua-Van A."/>
            <person name="Jonkers W."/>
            <person name="Kazan K."/>
            <person name="Kodira C.D."/>
            <person name="Koehrsen M."/>
            <person name="Kumar L."/>
            <person name="Lee Y.H."/>
            <person name="Li L."/>
            <person name="Manners J.M."/>
            <person name="Miranda-Saavedra D."/>
            <person name="Mukherjee M."/>
            <person name="Park G."/>
            <person name="Park J."/>
            <person name="Park S.Y."/>
            <person name="Proctor R.H."/>
            <person name="Regev A."/>
            <person name="Ruiz-Roldan M.C."/>
            <person name="Sain D."/>
            <person name="Sakthikumar S."/>
            <person name="Sykes S."/>
            <person name="Schwartz D.C."/>
            <person name="Turgeon B.G."/>
            <person name="Wapinski I."/>
            <person name="Yoder O."/>
            <person name="Young S."/>
            <person name="Zeng Q."/>
            <person name="Zhou S."/>
            <person name="Galagan J."/>
            <person name="Cuomo C.A."/>
            <person name="Kistler H.C."/>
            <person name="Rep M."/>
        </authorList>
    </citation>
    <scope>GENOME REANNOTATION</scope>
    <source>
        <strain evidence="4">ATCC MYA-4620 / CBS 123657 / FGSC 9075 / NRRL 31084 / PH-1</strain>
        <strain evidence="3">PH-1 / ATCC MYA-4620 / FGSC 9075 / NRRL 31084</strain>
    </source>
</reference>
<dbReference type="Proteomes" id="UP000070720">
    <property type="component" value="Chromosome 2"/>
</dbReference>
<evidence type="ECO:0000313" key="4">
    <source>
        <dbReference type="Proteomes" id="UP000070720"/>
    </source>
</evidence>
<organism evidence="2 4">
    <name type="scientific">Gibberella zeae (strain ATCC MYA-4620 / CBS 123657 / FGSC 9075 / NRRL 31084 / PH-1)</name>
    <name type="common">Wheat head blight fungus</name>
    <name type="synonym">Fusarium graminearum</name>
    <dbReference type="NCBI Taxonomy" id="229533"/>
    <lineage>
        <taxon>Eukaryota</taxon>
        <taxon>Fungi</taxon>
        <taxon>Dikarya</taxon>
        <taxon>Ascomycota</taxon>
        <taxon>Pezizomycotina</taxon>
        <taxon>Sordariomycetes</taxon>
        <taxon>Hypocreomycetidae</taxon>
        <taxon>Hypocreales</taxon>
        <taxon>Nectriaceae</taxon>
        <taxon>Fusarium</taxon>
    </lineage>
</organism>
<dbReference type="AlphaFoldDB" id="I1S3Y8"/>
<dbReference type="EMBL" id="HG970333">
    <property type="protein sequence ID" value="CEF79797.1"/>
    <property type="molecule type" value="Genomic_DNA"/>
</dbReference>
<dbReference type="KEGG" id="fgr:FGSG_11539"/>
<gene>
    <name evidence="3" type="primary">FG11539.1</name>
    <name evidence="2" type="ORF">FGRAMPH1_01T15995</name>
</gene>
<dbReference type="EnsemblFungi" id="CEF79797">
    <property type="protein sequence ID" value="CEF79797"/>
    <property type="gene ID" value="FGRRES_11539"/>
</dbReference>
<feature type="compositionally biased region" description="Polar residues" evidence="1">
    <location>
        <begin position="370"/>
        <end position="383"/>
    </location>
</feature>
<reference evidence="3 4" key="1">
    <citation type="journal article" date="2007" name="Science">
        <title>The Fusarium graminearum genome reveals a link between localized polymorphism and pathogen specialization.</title>
        <authorList>
            <person name="Cuomo C.A."/>
            <person name="Gueldener U."/>
            <person name="Xu J.-R."/>
            <person name="Trail F."/>
            <person name="Turgeon B.G."/>
            <person name="Di Pietro A."/>
            <person name="Walton J.D."/>
            <person name="Ma L.-J."/>
            <person name="Baker S.E."/>
            <person name="Rep M."/>
            <person name="Adam G."/>
            <person name="Antoniw J."/>
            <person name="Baldwin T."/>
            <person name="Calvo S.E."/>
            <person name="Chang Y.-L."/>
            <person name="DeCaprio D."/>
            <person name="Gale L.R."/>
            <person name="Gnerre S."/>
            <person name="Goswami R.S."/>
            <person name="Hammond-Kosack K."/>
            <person name="Harris L.J."/>
            <person name="Hilburn K."/>
            <person name="Kennell J.C."/>
            <person name="Kroken S."/>
            <person name="Magnuson J.K."/>
            <person name="Mannhaupt G."/>
            <person name="Mauceli E.W."/>
            <person name="Mewes H.-W."/>
            <person name="Mitterbauer R."/>
            <person name="Muehlbauer G."/>
            <person name="Muensterkoetter M."/>
            <person name="Nelson D."/>
            <person name="O'Donnell K."/>
            <person name="Ouellet T."/>
            <person name="Qi W."/>
            <person name="Quesneville H."/>
            <person name="Roncero M.I.G."/>
            <person name="Seong K.-Y."/>
            <person name="Tetko I.V."/>
            <person name="Urban M."/>
            <person name="Waalwijk C."/>
            <person name="Ward T.J."/>
            <person name="Yao J."/>
            <person name="Birren B.W."/>
            <person name="Kistler H.C."/>
        </authorList>
    </citation>
    <scope>NUCLEOTIDE SEQUENCE [LARGE SCALE GENOMIC DNA]</scope>
    <source>
        <strain evidence="4">ATCC MYA-4620 / CBS 123657 / FGSC 9075 / NRRL 31084 / PH-1</strain>
        <strain evidence="3">PH-1 / ATCC MYA-4620 / FGSC 9075 / NRRL 31084</strain>
    </source>
</reference>
<dbReference type="HOGENOM" id="CLU_032403_0_0_1"/>